<dbReference type="InterPro" id="IPR020806">
    <property type="entry name" value="PKS_PP-bd"/>
</dbReference>
<dbReference type="PANTHER" id="PTHR43439:SF2">
    <property type="entry name" value="ENZYME, PUTATIVE (JCVI)-RELATED"/>
    <property type="match status" value="1"/>
</dbReference>
<dbReference type="InterPro" id="IPR013120">
    <property type="entry name" value="FAR_NAD-bd"/>
</dbReference>
<dbReference type="Gene3D" id="3.40.50.12780">
    <property type="entry name" value="N-terminal domain of ligase-like"/>
    <property type="match status" value="1"/>
</dbReference>
<reference evidence="15" key="1">
    <citation type="submission" date="2017-02" db="EMBL/GenBank/DDBJ databases">
        <authorList>
            <person name="Tafer H."/>
            <person name="Lopandic K."/>
        </authorList>
    </citation>
    <scope>NUCLEOTIDE SEQUENCE [LARGE SCALE GENOMIC DNA]</scope>
    <source>
        <strain evidence="15">CBS 366.77</strain>
    </source>
</reference>
<dbReference type="NCBIfam" id="TIGR01313">
    <property type="entry name" value="therm_gnt_kin"/>
    <property type="match status" value="1"/>
</dbReference>
<dbReference type="Pfam" id="PF07993">
    <property type="entry name" value="NAD_binding_4"/>
    <property type="match status" value="1"/>
</dbReference>
<dbReference type="Proteomes" id="UP000266188">
    <property type="component" value="Unassembled WGS sequence"/>
</dbReference>
<name>A0A3A2ZX13_9EURO</name>
<dbReference type="InterPro" id="IPR042099">
    <property type="entry name" value="ANL_N_sf"/>
</dbReference>
<dbReference type="OrthoDB" id="429813at2759"/>
<dbReference type="GO" id="GO:0005975">
    <property type="term" value="P:carbohydrate metabolic process"/>
    <property type="evidence" value="ECO:0007669"/>
    <property type="project" value="InterPro"/>
</dbReference>
<keyword evidence="7" id="KW-0547">Nucleotide-binding</keyword>
<comment type="catalytic activity">
    <reaction evidence="11">
        <text>D-gluconate + ATP = 6-phospho-D-gluconate + ADP + H(+)</text>
        <dbReference type="Rhea" id="RHEA:19433"/>
        <dbReference type="ChEBI" id="CHEBI:15378"/>
        <dbReference type="ChEBI" id="CHEBI:18391"/>
        <dbReference type="ChEBI" id="CHEBI:30616"/>
        <dbReference type="ChEBI" id="CHEBI:58759"/>
        <dbReference type="ChEBI" id="CHEBI:456216"/>
        <dbReference type="EC" id="2.7.1.12"/>
    </reaction>
</comment>
<comment type="caution">
    <text evidence="14">The sequence shown here is derived from an EMBL/GenBank/DDBJ whole genome shotgun (WGS) entry which is preliminary data.</text>
</comment>
<gene>
    <name evidence="14" type="ORF">PHISCL_05142</name>
</gene>
<feature type="region of interest" description="Disordered" evidence="12">
    <location>
        <begin position="1"/>
        <end position="24"/>
    </location>
</feature>
<comment type="pathway">
    <text evidence="1">Carbohydrate acid metabolism; D-gluconate degradation.</text>
</comment>
<evidence type="ECO:0000313" key="14">
    <source>
        <dbReference type="EMBL" id="RJE22535.1"/>
    </source>
</evidence>
<evidence type="ECO:0000256" key="4">
    <source>
        <dbReference type="ARBA" id="ARBA00022450"/>
    </source>
</evidence>
<evidence type="ECO:0000256" key="9">
    <source>
        <dbReference type="ARBA" id="ARBA00022840"/>
    </source>
</evidence>
<dbReference type="InterPro" id="IPR009081">
    <property type="entry name" value="PP-bd_ACP"/>
</dbReference>
<evidence type="ECO:0000256" key="11">
    <source>
        <dbReference type="ARBA" id="ARBA00048090"/>
    </source>
</evidence>
<dbReference type="Gene3D" id="3.40.50.720">
    <property type="entry name" value="NAD(P)-binding Rossmann-like Domain"/>
    <property type="match status" value="1"/>
</dbReference>
<organism evidence="14 15">
    <name type="scientific">Aspergillus sclerotialis</name>
    <dbReference type="NCBI Taxonomy" id="2070753"/>
    <lineage>
        <taxon>Eukaryota</taxon>
        <taxon>Fungi</taxon>
        <taxon>Dikarya</taxon>
        <taxon>Ascomycota</taxon>
        <taxon>Pezizomycotina</taxon>
        <taxon>Eurotiomycetes</taxon>
        <taxon>Eurotiomycetidae</taxon>
        <taxon>Eurotiales</taxon>
        <taxon>Aspergillaceae</taxon>
        <taxon>Aspergillus</taxon>
        <taxon>Aspergillus subgen. Polypaecilum</taxon>
    </lineage>
</organism>
<keyword evidence="4" id="KW-0596">Phosphopantetheine</keyword>
<evidence type="ECO:0000256" key="6">
    <source>
        <dbReference type="ARBA" id="ARBA00022679"/>
    </source>
</evidence>
<evidence type="ECO:0000256" key="7">
    <source>
        <dbReference type="ARBA" id="ARBA00022741"/>
    </source>
</evidence>
<dbReference type="InterPro" id="IPR027417">
    <property type="entry name" value="P-loop_NTPase"/>
</dbReference>
<protein>
    <recommendedName>
        <fullName evidence="3">gluconokinase</fullName>
        <ecNumber evidence="3">2.7.1.12</ecNumber>
    </recommendedName>
    <alternativeName>
        <fullName evidence="10">Gluconate kinase</fullName>
    </alternativeName>
</protein>
<keyword evidence="8" id="KW-0418">Kinase</keyword>
<evidence type="ECO:0000256" key="10">
    <source>
        <dbReference type="ARBA" id="ARBA00029835"/>
    </source>
</evidence>
<dbReference type="PANTHER" id="PTHR43439">
    <property type="entry name" value="PHENYLACETATE-COENZYME A LIGASE"/>
    <property type="match status" value="1"/>
</dbReference>
<dbReference type="CDD" id="cd02021">
    <property type="entry name" value="GntK"/>
    <property type="match status" value="1"/>
</dbReference>
<dbReference type="SMART" id="SM00823">
    <property type="entry name" value="PKS_PP"/>
    <property type="match status" value="1"/>
</dbReference>
<dbReference type="InterPro" id="IPR000873">
    <property type="entry name" value="AMP-dep_synth/lig_dom"/>
</dbReference>
<evidence type="ECO:0000256" key="3">
    <source>
        <dbReference type="ARBA" id="ARBA00012054"/>
    </source>
</evidence>
<evidence type="ECO:0000259" key="13">
    <source>
        <dbReference type="PROSITE" id="PS50075"/>
    </source>
</evidence>
<dbReference type="SUPFAM" id="SSF47336">
    <property type="entry name" value="ACP-like"/>
    <property type="match status" value="1"/>
</dbReference>
<dbReference type="STRING" id="2070753.A0A3A2ZX13"/>
<dbReference type="Pfam" id="PF23562">
    <property type="entry name" value="AMP-binding_C_3"/>
    <property type="match status" value="1"/>
</dbReference>
<dbReference type="GO" id="GO:0046316">
    <property type="term" value="F:gluconokinase activity"/>
    <property type="evidence" value="ECO:0007669"/>
    <property type="project" value="UniProtKB-EC"/>
</dbReference>
<evidence type="ECO:0000256" key="1">
    <source>
        <dbReference type="ARBA" id="ARBA00004875"/>
    </source>
</evidence>
<dbReference type="UniPathway" id="UPA00792"/>
<dbReference type="InterPro" id="IPR036291">
    <property type="entry name" value="NAD(P)-bd_dom_sf"/>
</dbReference>
<evidence type="ECO:0000256" key="2">
    <source>
        <dbReference type="ARBA" id="ARBA00008420"/>
    </source>
</evidence>
<keyword evidence="15" id="KW-1185">Reference proteome</keyword>
<sequence length="1283" mass="140660">MAALETAVPMTSITSHPAHHSEKQSIITTDIAVQSPPTTPPQTPRTISELIHLRARQKPHYPILGYPSHGIEYVEYTYAQLDRFANAGAAALAGYLPLRQSSDEGQRVVAILGPSTLDYFITVLALSRLGFTVLFLSTRISEVAYLSLLNATGCSHIVIDSSVQKTVAGVQKHIPQLQIHRILSREQYAVDEVVPLETGQRFTLSLESEINSWIIHSSGSTGPPKPIYQTHKAALRNYENSMNMEGFITLPLFHSHGLSCVFRGITACKRIFMYSGSLPLTTMNLLNIMRQHKFEIFYGVPYALKLLSESTEGIEALAAMKVVMFGGSACPDSLGDLLAEADVNLISHYGCTETGQLMTSFRPKGDKAWNYVRIHEKLAPFARFEDKGGNLFELVILEGWPSKVATNRDDGSYATKDLFEPHPTIDGAWKFVGRLDDTIVLVNGEKFIPLAMEGIVRQQKVVQDAVVFGSGQAQPGMMIIASQAAAEASETEIVDAVWPIIEKENRNSPGYAQLGREAIVVLPAGTPYPQTDKGTLIRPAFYKVMAERIEQFYTRYEKLSSTGTLVFDFAGTCNFLRDAVLNVAPDLTPADVSDNADLFSLGIDSLQSARLRTAIQQQLQLNGRPLSQNFVFDNPTLARMAEAIINTREGRQTVSNNVEEEMAQLVSKYDDFPQHVPQQRTSSRSCVVVTGATGSLGAHIVAKLAAEKADVDEVCCLVRASSTRAARQRVFASLKQRAVLHSLPLASRRKITAYPADFSDSRLGLLEDTYERLAHDVKHVIHCAWSVNFNKQLSSFEADCITGTKHLMLLCLAAKQPIPASLNFCSSVSTVANTPGENPVAAEALPGSFTCAQGMGYAQSKLVTEHLCAKAQAATGMTARVLRVGQIVADTIHGIWNDTEAIPLMLQAATTIRALPALDESPRWLPVDNVADTVLDISLSSMSTQTFFNVINPSTFHWTRDLLPALRASGLLSFEQVSQREWVRRLKASDPDPVSNPTIKLVEFFAKKYDHDEQQSRKSALSYETTAAEHLSPTLASQPKTGQDITFVSKFVSQFLATSWSTQTPSAINSASTTIPNRNIRLIVVAGPCGTGKSTFASHLADRLQQQPQSKDGSSLVHVIEGDAAHDAISITKMSTSTPLSAIDREIWLSKLRIQVLERIRAADMLPSASTNPMSVTVILTCSALKREHRDSLRHIFKSVTDSQSTGDKVHARTDFVLLEATEDELVRRVMARKGHYMKTSMVRSQLATLEELAVDEADVVPVDTEQVEMPELAEDVAGLLGL</sequence>
<dbReference type="EMBL" id="MVGC01000164">
    <property type="protein sequence ID" value="RJE22535.1"/>
    <property type="molecule type" value="Genomic_DNA"/>
</dbReference>
<keyword evidence="6" id="KW-0808">Transferase</keyword>
<dbReference type="Pfam" id="PF00550">
    <property type="entry name" value="PP-binding"/>
    <property type="match status" value="1"/>
</dbReference>
<dbReference type="Pfam" id="PF00501">
    <property type="entry name" value="AMP-binding"/>
    <property type="match status" value="1"/>
</dbReference>
<dbReference type="GO" id="GO:0005524">
    <property type="term" value="F:ATP binding"/>
    <property type="evidence" value="ECO:0007669"/>
    <property type="project" value="UniProtKB-KW"/>
</dbReference>
<dbReference type="InterPro" id="IPR036736">
    <property type="entry name" value="ACP-like_sf"/>
</dbReference>
<keyword evidence="9" id="KW-0067">ATP-binding</keyword>
<comment type="similarity">
    <text evidence="2">Belongs to the gluconokinase GntK/GntV family.</text>
</comment>
<dbReference type="InterPro" id="IPR051414">
    <property type="entry name" value="Adenylate-forming_Reductase"/>
</dbReference>
<dbReference type="PROSITE" id="PS00455">
    <property type="entry name" value="AMP_BINDING"/>
    <property type="match status" value="1"/>
</dbReference>
<dbReference type="PROSITE" id="PS00012">
    <property type="entry name" value="PHOSPHOPANTETHEINE"/>
    <property type="match status" value="1"/>
</dbReference>
<dbReference type="InterPro" id="IPR006162">
    <property type="entry name" value="Ppantetheine_attach_site"/>
</dbReference>
<dbReference type="Gene3D" id="1.10.1200.10">
    <property type="entry name" value="ACP-like"/>
    <property type="match status" value="1"/>
</dbReference>
<evidence type="ECO:0000256" key="12">
    <source>
        <dbReference type="SAM" id="MobiDB-lite"/>
    </source>
</evidence>
<evidence type="ECO:0000256" key="8">
    <source>
        <dbReference type="ARBA" id="ARBA00022777"/>
    </source>
</evidence>
<proteinExistence type="inferred from homology"/>
<keyword evidence="5" id="KW-0597">Phosphoprotein</keyword>
<feature type="domain" description="Carrier" evidence="13">
    <location>
        <begin position="570"/>
        <end position="648"/>
    </location>
</feature>
<dbReference type="PROSITE" id="PS50075">
    <property type="entry name" value="CARRIER"/>
    <property type="match status" value="1"/>
</dbReference>
<dbReference type="SUPFAM" id="SSF56801">
    <property type="entry name" value="Acetyl-CoA synthetase-like"/>
    <property type="match status" value="1"/>
</dbReference>
<dbReference type="EC" id="2.7.1.12" evidence="3"/>
<accession>A0A3A2ZX13</accession>
<dbReference type="InterPro" id="IPR020845">
    <property type="entry name" value="AMP-binding_CS"/>
</dbReference>
<evidence type="ECO:0000313" key="15">
    <source>
        <dbReference type="Proteomes" id="UP000266188"/>
    </source>
</evidence>
<dbReference type="SUPFAM" id="SSF51735">
    <property type="entry name" value="NAD(P)-binding Rossmann-fold domains"/>
    <property type="match status" value="1"/>
</dbReference>
<dbReference type="GO" id="GO:0031177">
    <property type="term" value="F:phosphopantetheine binding"/>
    <property type="evidence" value="ECO:0007669"/>
    <property type="project" value="InterPro"/>
</dbReference>
<evidence type="ECO:0000256" key="5">
    <source>
        <dbReference type="ARBA" id="ARBA00022553"/>
    </source>
</evidence>
<dbReference type="Gene3D" id="3.40.50.300">
    <property type="entry name" value="P-loop containing nucleotide triphosphate hydrolases"/>
    <property type="match status" value="1"/>
</dbReference>
<dbReference type="InterPro" id="IPR006001">
    <property type="entry name" value="Therm_gnt_kin"/>
</dbReference>
<dbReference type="SUPFAM" id="SSF52540">
    <property type="entry name" value="P-loop containing nucleoside triphosphate hydrolases"/>
    <property type="match status" value="1"/>
</dbReference>